<comment type="caution">
    <text evidence="1">The sequence shown here is derived from an EMBL/GenBank/DDBJ whole genome shotgun (WGS) entry which is preliminary data.</text>
</comment>
<dbReference type="EMBL" id="JBBNAE010000002">
    <property type="protein sequence ID" value="KAK9145855.1"/>
    <property type="molecule type" value="Genomic_DNA"/>
</dbReference>
<protein>
    <submittedName>
        <fullName evidence="1">Uncharacterized protein</fullName>
    </submittedName>
</protein>
<dbReference type="Proteomes" id="UP001417504">
    <property type="component" value="Unassembled WGS sequence"/>
</dbReference>
<reference evidence="1 2" key="1">
    <citation type="submission" date="2024-01" db="EMBL/GenBank/DDBJ databases">
        <title>Genome assemblies of Stephania.</title>
        <authorList>
            <person name="Yang L."/>
        </authorList>
    </citation>
    <scope>NUCLEOTIDE SEQUENCE [LARGE SCALE GENOMIC DNA]</scope>
    <source>
        <strain evidence="1">QJT</strain>
        <tissue evidence="1">Leaf</tissue>
    </source>
</reference>
<proteinExistence type="predicted"/>
<gene>
    <name evidence="1" type="ORF">Sjap_005758</name>
</gene>
<evidence type="ECO:0000313" key="1">
    <source>
        <dbReference type="EMBL" id="KAK9145855.1"/>
    </source>
</evidence>
<sequence>MAPHLILSSMKTVSSSFLLLRRLPSIPSPTSRSITTALVISLSRNTPKRAIVSTSLSFVRFSNILDLYRLLAV</sequence>
<name>A0AAP0PLF3_9MAGN</name>
<evidence type="ECO:0000313" key="2">
    <source>
        <dbReference type="Proteomes" id="UP001417504"/>
    </source>
</evidence>
<accession>A0AAP0PLF3</accession>
<organism evidence="1 2">
    <name type="scientific">Stephania japonica</name>
    <dbReference type="NCBI Taxonomy" id="461633"/>
    <lineage>
        <taxon>Eukaryota</taxon>
        <taxon>Viridiplantae</taxon>
        <taxon>Streptophyta</taxon>
        <taxon>Embryophyta</taxon>
        <taxon>Tracheophyta</taxon>
        <taxon>Spermatophyta</taxon>
        <taxon>Magnoliopsida</taxon>
        <taxon>Ranunculales</taxon>
        <taxon>Menispermaceae</taxon>
        <taxon>Menispermoideae</taxon>
        <taxon>Cissampelideae</taxon>
        <taxon>Stephania</taxon>
    </lineage>
</organism>
<keyword evidence="2" id="KW-1185">Reference proteome</keyword>
<dbReference type="AlphaFoldDB" id="A0AAP0PLF3"/>